<keyword evidence="5" id="KW-1185">Reference proteome</keyword>
<dbReference type="GO" id="GO:0030313">
    <property type="term" value="C:cell envelope"/>
    <property type="evidence" value="ECO:0007669"/>
    <property type="project" value="UniProtKB-SubCell"/>
</dbReference>
<protein>
    <submittedName>
        <fullName evidence="4">Multidrug transporter</fullName>
    </submittedName>
</protein>
<evidence type="ECO:0000313" key="4">
    <source>
        <dbReference type="EMBL" id="RVU37577.1"/>
    </source>
</evidence>
<dbReference type="Proteomes" id="UP000283077">
    <property type="component" value="Unassembled WGS sequence"/>
</dbReference>
<dbReference type="AlphaFoldDB" id="A0A437QSU7"/>
<dbReference type="PANTHER" id="PTHR32347:SF23">
    <property type="entry name" value="BLL5650 PROTEIN"/>
    <property type="match status" value="1"/>
</dbReference>
<proteinExistence type="predicted"/>
<keyword evidence="2 3" id="KW-0175">Coiled coil</keyword>
<dbReference type="EMBL" id="SACS01000009">
    <property type="protein sequence ID" value="RVU37577.1"/>
    <property type="molecule type" value="Genomic_DNA"/>
</dbReference>
<feature type="coiled-coil region" evidence="3">
    <location>
        <begin position="65"/>
        <end position="92"/>
    </location>
</feature>
<accession>A0A437QSU7</accession>
<evidence type="ECO:0000313" key="5">
    <source>
        <dbReference type="Proteomes" id="UP000283077"/>
    </source>
</evidence>
<evidence type="ECO:0000256" key="3">
    <source>
        <dbReference type="SAM" id="Coils"/>
    </source>
</evidence>
<sequence>MTAGPVAASSIPTSELPLMLTGTLQSEHRQSIVAPLSDSWQIQVQWLKPEQEIVKKGDLVAVFNAGNSKANIEQLKNQLILANEQYKQMESENALLVMEAEFELKRNQLLLEKAGIDAAVPLENLSRYDYEKYQLELSRARTLAEKAAETLATARITQSTVLKKQQLQQQQTTAELADAELQLSKMSIYAERTGSINYSLHPWFRTKLFAGVTAQPGWLIAEVVEQQGLFIESWVHEMDISRLKAATTLTARFDVAPNQLFTVQLTDLAPQGEKRQSWGSGMYFKARFKTQQLPINDALLGMGLLIEATL</sequence>
<name>A0A437QSU7_9GAMM</name>
<evidence type="ECO:0000256" key="2">
    <source>
        <dbReference type="ARBA" id="ARBA00023054"/>
    </source>
</evidence>
<gene>
    <name evidence="4" type="ORF">EOE67_09605</name>
</gene>
<comment type="subcellular location">
    <subcellularLocation>
        <location evidence="1">Cell envelope</location>
    </subcellularLocation>
</comment>
<evidence type="ECO:0000256" key="1">
    <source>
        <dbReference type="ARBA" id="ARBA00004196"/>
    </source>
</evidence>
<reference evidence="4 5" key="1">
    <citation type="submission" date="2019-01" db="EMBL/GenBank/DDBJ databases">
        <authorList>
            <person name="Chen W.-M."/>
        </authorList>
    </citation>
    <scope>NUCLEOTIDE SEQUENCE [LARGE SCALE GENOMIC DNA]</scope>
    <source>
        <strain evidence="4 5">KYPC3</strain>
    </source>
</reference>
<dbReference type="PANTHER" id="PTHR32347">
    <property type="entry name" value="EFFLUX SYSTEM COMPONENT YKNX-RELATED"/>
    <property type="match status" value="1"/>
</dbReference>
<dbReference type="InterPro" id="IPR050465">
    <property type="entry name" value="UPF0194_transport"/>
</dbReference>
<dbReference type="OrthoDB" id="9156101at2"/>
<feature type="coiled-coil region" evidence="3">
    <location>
        <begin position="130"/>
        <end position="182"/>
    </location>
</feature>
<organism evidence="4 5">
    <name type="scientific">Rheinheimera riviphila</name>
    <dbReference type="NCBI Taxonomy" id="1834037"/>
    <lineage>
        <taxon>Bacteria</taxon>
        <taxon>Pseudomonadati</taxon>
        <taxon>Pseudomonadota</taxon>
        <taxon>Gammaproteobacteria</taxon>
        <taxon>Chromatiales</taxon>
        <taxon>Chromatiaceae</taxon>
        <taxon>Rheinheimera</taxon>
    </lineage>
</organism>
<comment type="caution">
    <text evidence="4">The sequence shown here is derived from an EMBL/GenBank/DDBJ whole genome shotgun (WGS) entry which is preliminary data.</text>
</comment>